<dbReference type="SUPFAM" id="SSF57770">
    <property type="entry name" value="Methionyl-tRNA synthetase (MetRS), Zn-domain"/>
    <property type="match status" value="1"/>
</dbReference>
<evidence type="ECO:0000256" key="4">
    <source>
        <dbReference type="ARBA" id="ARBA00011738"/>
    </source>
</evidence>
<dbReference type="PANTHER" id="PTHR45765:SF1">
    <property type="entry name" value="METHIONINE--TRNA LIGASE, CYTOPLASMIC"/>
    <property type="match status" value="1"/>
</dbReference>
<keyword evidence="9 16" id="KW-0547">Nucleotide-binding</keyword>
<dbReference type="EC" id="6.1.1.10" evidence="16"/>
<comment type="catalytic activity">
    <reaction evidence="15 16">
        <text>tRNA(Met) + L-methionine + ATP = L-methionyl-tRNA(Met) + AMP + diphosphate</text>
        <dbReference type="Rhea" id="RHEA:13481"/>
        <dbReference type="Rhea" id="RHEA-COMP:9667"/>
        <dbReference type="Rhea" id="RHEA-COMP:9698"/>
        <dbReference type="ChEBI" id="CHEBI:30616"/>
        <dbReference type="ChEBI" id="CHEBI:33019"/>
        <dbReference type="ChEBI" id="CHEBI:57844"/>
        <dbReference type="ChEBI" id="CHEBI:78442"/>
        <dbReference type="ChEBI" id="CHEBI:78530"/>
        <dbReference type="ChEBI" id="CHEBI:456215"/>
        <dbReference type="EC" id="6.1.1.10"/>
    </reaction>
</comment>
<gene>
    <name evidence="16 18" type="primary">metG</name>
    <name evidence="18" type="ORF">NG800_004635</name>
</gene>
<dbReference type="InterPro" id="IPR014729">
    <property type="entry name" value="Rossmann-like_a/b/a_fold"/>
</dbReference>
<comment type="cofactor">
    <cofactor evidence="16">
        <name>Zn(2+)</name>
        <dbReference type="ChEBI" id="CHEBI:29105"/>
    </cofactor>
    <text evidence="16">Binds 1 zinc ion per subunit.</text>
</comment>
<evidence type="ECO:0000256" key="3">
    <source>
        <dbReference type="ARBA" id="ARBA00008258"/>
    </source>
</evidence>
<evidence type="ECO:0000259" key="17">
    <source>
        <dbReference type="PROSITE" id="PS50886"/>
    </source>
</evidence>
<dbReference type="HAMAP" id="MF_00098">
    <property type="entry name" value="Met_tRNA_synth_type1"/>
    <property type="match status" value="1"/>
</dbReference>
<keyword evidence="6 16" id="KW-0820">tRNA-binding</keyword>
<dbReference type="InterPro" id="IPR009080">
    <property type="entry name" value="tRNAsynth_Ia_anticodon-bd"/>
</dbReference>
<keyword evidence="5 16" id="KW-0963">Cytoplasm</keyword>
<feature type="binding site" evidence="16">
    <location>
        <position position="336"/>
    </location>
    <ligand>
        <name>ATP</name>
        <dbReference type="ChEBI" id="CHEBI:30616"/>
    </ligand>
</feature>
<evidence type="ECO:0000256" key="1">
    <source>
        <dbReference type="ARBA" id="ARBA00003314"/>
    </source>
</evidence>
<dbReference type="RefSeq" id="WP_063969529.1">
    <property type="nucleotide sequence ID" value="NZ_JAMXLT020000006.1"/>
</dbReference>
<keyword evidence="10 16" id="KW-0862">Zinc</keyword>
<evidence type="ECO:0000256" key="5">
    <source>
        <dbReference type="ARBA" id="ARBA00022490"/>
    </source>
</evidence>
<dbReference type="Proteomes" id="UP001204439">
    <property type="component" value="Unassembled WGS sequence"/>
</dbReference>
<reference evidence="18 19" key="1">
    <citation type="submission" date="2023-11" db="EMBL/GenBank/DDBJ databases">
        <title>First isolation, identification, and characterization of non-pathogenic Epilithonimonas ginsengisoli isolated from diseased farmed rainbow trout (Oncorhynchus mykiss) in Chile.</title>
        <authorList>
            <person name="Miranda C.D."/>
            <person name="Irgang R."/>
            <person name="Concha C."/>
            <person name="Rojas R."/>
            <person name="Avendano R."/>
        </authorList>
    </citation>
    <scope>NUCLEOTIDE SEQUENCE [LARGE SCALE GENOMIC DNA]</scope>
    <source>
        <strain evidence="18 19">FP99</strain>
    </source>
</reference>
<dbReference type="Gene3D" id="2.40.50.140">
    <property type="entry name" value="Nucleic acid-binding proteins"/>
    <property type="match status" value="1"/>
</dbReference>
<comment type="subunit">
    <text evidence="4 16">Homodimer.</text>
</comment>
<evidence type="ECO:0000256" key="12">
    <source>
        <dbReference type="ARBA" id="ARBA00022884"/>
    </source>
</evidence>
<keyword evidence="19" id="KW-1185">Reference proteome</keyword>
<feature type="binding site" evidence="16">
    <location>
        <position position="144"/>
    </location>
    <ligand>
        <name>Zn(2+)</name>
        <dbReference type="ChEBI" id="CHEBI:29105"/>
    </ligand>
</feature>
<dbReference type="Pfam" id="PF01588">
    <property type="entry name" value="tRNA_bind"/>
    <property type="match status" value="1"/>
</dbReference>
<feature type="short sequence motif" description="'KMSKS' region" evidence="16">
    <location>
        <begin position="333"/>
        <end position="337"/>
    </location>
</feature>
<evidence type="ECO:0000256" key="10">
    <source>
        <dbReference type="ARBA" id="ARBA00022833"/>
    </source>
</evidence>
<keyword evidence="11 16" id="KW-0067">ATP-binding</keyword>
<feature type="binding site" evidence="16">
    <location>
        <position position="160"/>
    </location>
    <ligand>
        <name>Zn(2+)</name>
        <dbReference type="ChEBI" id="CHEBI:29105"/>
    </ligand>
</feature>
<dbReference type="SUPFAM" id="SSF52374">
    <property type="entry name" value="Nucleotidylyl transferase"/>
    <property type="match status" value="1"/>
</dbReference>
<feature type="binding site" evidence="16">
    <location>
        <position position="147"/>
    </location>
    <ligand>
        <name>Zn(2+)</name>
        <dbReference type="ChEBI" id="CHEBI:29105"/>
    </ligand>
</feature>
<dbReference type="SUPFAM" id="SSF47323">
    <property type="entry name" value="Anticodon-binding domain of a subclass of class I aminoacyl-tRNA synthetases"/>
    <property type="match status" value="1"/>
</dbReference>
<accession>A0ABU4JET5</accession>
<dbReference type="InterPro" id="IPR001412">
    <property type="entry name" value="aa-tRNA-synth_I_CS"/>
</dbReference>
<dbReference type="CDD" id="cd02800">
    <property type="entry name" value="tRNA_bind_EcMetRS_like"/>
    <property type="match status" value="1"/>
</dbReference>
<dbReference type="Gene3D" id="3.40.50.620">
    <property type="entry name" value="HUPs"/>
    <property type="match status" value="1"/>
</dbReference>
<dbReference type="Pfam" id="PF19303">
    <property type="entry name" value="Anticodon_3"/>
    <property type="match status" value="1"/>
</dbReference>
<feature type="short sequence motif" description="'HIGH' region" evidence="16">
    <location>
        <begin position="12"/>
        <end position="22"/>
    </location>
</feature>
<evidence type="ECO:0000256" key="11">
    <source>
        <dbReference type="ARBA" id="ARBA00022840"/>
    </source>
</evidence>
<comment type="similarity">
    <text evidence="3 16">Belongs to the class-I aminoacyl-tRNA synthetase family. MetG type 1 subfamily.</text>
</comment>
<dbReference type="InterPro" id="IPR023458">
    <property type="entry name" value="Met-tRNA_ligase_1"/>
</dbReference>
<keyword evidence="7 16" id="KW-0436">Ligase</keyword>
<name>A0ABU4JET5_9FLAO</name>
<comment type="subcellular location">
    <subcellularLocation>
        <location evidence="2 16">Cytoplasm</location>
    </subcellularLocation>
</comment>
<evidence type="ECO:0000256" key="2">
    <source>
        <dbReference type="ARBA" id="ARBA00004496"/>
    </source>
</evidence>
<dbReference type="NCBIfam" id="TIGR00398">
    <property type="entry name" value="metG"/>
    <property type="match status" value="1"/>
</dbReference>
<dbReference type="InterPro" id="IPR012340">
    <property type="entry name" value="NA-bd_OB-fold"/>
</dbReference>
<keyword evidence="8 16" id="KW-0479">Metal-binding</keyword>
<keyword evidence="14 16" id="KW-0030">Aminoacyl-tRNA synthetase</keyword>
<protein>
    <recommendedName>
        <fullName evidence="16">Methionine--tRNA ligase</fullName>
        <ecNumber evidence="16">6.1.1.10</ecNumber>
    </recommendedName>
    <alternativeName>
        <fullName evidence="16">Methionyl-tRNA synthetase</fullName>
        <shortName evidence="16">MetRS</shortName>
    </alternativeName>
</protein>
<evidence type="ECO:0000256" key="13">
    <source>
        <dbReference type="ARBA" id="ARBA00022917"/>
    </source>
</evidence>
<dbReference type="PRINTS" id="PR01041">
    <property type="entry name" value="TRNASYNTHMET"/>
</dbReference>
<dbReference type="PROSITE" id="PS00178">
    <property type="entry name" value="AA_TRNA_LIGASE_I"/>
    <property type="match status" value="1"/>
</dbReference>
<dbReference type="GO" id="GO:0004825">
    <property type="term" value="F:methionine-tRNA ligase activity"/>
    <property type="evidence" value="ECO:0007669"/>
    <property type="project" value="UniProtKB-EC"/>
</dbReference>
<evidence type="ECO:0000256" key="15">
    <source>
        <dbReference type="ARBA" id="ARBA00047364"/>
    </source>
</evidence>
<evidence type="ECO:0000256" key="14">
    <source>
        <dbReference type="ARBA" id="ARBA00023146"/>
    </source>
</evidence>
<organism evidence="18 19">
    <name type="scientific">Epilithonimonas ginsengisoli</name>
    <dbReference type="NCBI Taxonomy" id="1245592"/>
    <lineage>
        <taxon>Bacteria</taxon>
        <taxon>Pseudomonadati</taxon>
        <taxon>Bacteroidota</taxon>
        <taxon>Flavobacteriia</taxon>
        <taxon>Flavobacteriales</taxon>
        <taxon>Weeksellaceae</taxon>
        <taxon>Chryseobacterium group</taxon>
        <taxon>Epilithonimonas</taxon>
    </lineage>
</organism>
<evidence type="ECO:0000256" key="7">
    <source>
        <dbReference type="ARBA" id="ARBA00022598"/>
    </source>
</evidence>
<evidence type="ECO:0000313" key="19">
    <source>
        <dbReference type="Proteomes" id="UP001204439"/>
    </source>
</evidence>
<dbReference type="InterPro" id="IPR002547">
    <property type="entry name" value="tRNA-bd_dom"/>
</dbReference>
<dbReference type="InterPro" id="IPR029038">
    <property type="entry name" value="MetRS_Zn"/>
</dbReference>
<proteinExistence type="inferred from homology"/>
<dbReference type="SUPFAM" id="SSF50249">
    <property type="entry name" value="Nucleic acid-binding proteins"/>
    <property type="match status" value="1"/>
</dbReference>
<feature type="binding site" evidence="16">
    <location>
        <position position="157"/>
    </location>
    <ligand>
        <name>Zn(2+)</name>
        <dbReference type="ChEBI" id="CHEBI:29105"/>
    </ligand>
</feature>
<dbReference type="PANTHER" id="PTHR45765">
    <property type="entry name" value="METHIONINE--TRNA LIGASE"/>
    <property type="match status" value="1"/>
</dbReference>
<sequence>MSDRKLITAALPYANGPVHIGHLAGVYIPADVYARFQRRSGKDVAFICGSDEHGIPITIRAKKEGVTPQDIVDKYHGIIKKSFSDLGISFDEYSRTTSPKHYDVSQDFFKTLYNKEKFTEEVSEQYFDEQANEFLADRYIVGTCPNCGNVNAYGDQCENCGSTLSPSELINPHSMLSGNVPILKETKNWYLPLNDYETFLNEWIIEGHKDDWKTNVYGQVKSWLNAGLKPRAMTRDLNWGVPVPLPNAEGKVLYVWFDAPIGYISFTQEWAEKTGKNWKDYWQDPKSDLIHFIGKDNIVFHCIIFPAMMKAHGDYIMPTNVPAFEFLNLENEKISTSRNWAVWAHEYVEEFPGQQDVLRYALLSSAPETKDNNFTWKDFQTKNNSELVGIFGNFINRVAVLIHKYYDGVIPAGNADAEELVEIKRSAAEISQHLENFEFRNSLTALMNLARFGNQYLQVEEPWKTIKDNPEKAAHSLFVGAQIAVALAQLSEPFMPFSSEKLLTMFNVEKLNWSDIETKTILIETGHKINEASLLFSKIEDATIEFQIQKLENTKEENKKAIALQTVSQSEGAEAEAQIPKILLPAKDEIQFDDFTKIDLRTATILTAEKVEKADKLLKFTVDTGVDIRTVVSGVAESFKPEELIGKQVMILLNLAPRKIRGIVSQGMFLLTTKADGKLTFVTPDEDVANGIEIG</sequence>
<keyword evidence="13 16" id="KW-0648">Protein biosynthesis</keyword>
<dbReference type="Pfam" id="PF09334">
    <property type="entry name" value="tRNA-synt_1g"/>
    <property type="match status" value="1"/>
</dbReference>
<evidence type="ECO:0000256" key="16">
    <source>
        <dbReference type="HAMAP-Rule" id="MF_00098"/>
    </source>
</evidence>
<dbReference type="Gene3D" id="2.20.28.20">
    <property type="entry name" value="Methionyl-tRNA synthetase, Zn-domain"/>
    <property type="match status" value="1"/>
</dbReference>
<dbReference type="NCBIfam" id="NF001100">
    <property type="entry name" value="PRK00133.1"/>
    <property type="match status" value="1"/>
</dbReference>
<dbReference type="InterPro" id="IPR041872">
    <property type="entry name" value="Anticodon_Met"/>
</dbReference>
<evidence type="ECO:0000313" key="18">
    <source>
        <dbReference type="EMBL" id="MDW8548185.1"/>
    </source>
</evidence>
<dbReference type="EMBL" id="JAMXLT020000006">
    <property type="protein sequence ID" value="MDW8548185.1"/>
    <property type="molecule type" value="Genomic_DNA"/>
</dbReference>
<dbReference type="CDD" id="cd00814">
    <property type="entry name" value="MetRS_core"/>
    <property type="match status" value="1"/>
</dbReference>
<comment type="caution">
    <text evidence="18">The sequence shown here is derived from an EMBL/GenBank/DDBJ whole genome shotgun (WGS) entry which is preliminary data.</text>
</comment>
<dbReference type="InterPro" id="IPR004495">
    <property type="entry name" value="Met-tRNA-synth_bsu_C"/>
</dbReference>
<feature type="domain" description="TRNA-binding" evidence="17">
    <location>
        <begin position="594"/>
        <end position="695"/>
    </location>
</feature>
<evidence type="ECO:0000256" key="6">
    <source>
        <dbReference type="ARBA" id="ARBA00022555"/>
    </source>
</evidence>
<dbReference type="InterPro" id="IPR015413">
    <property type="entry name" value="Methionyl/Leucyl_tRNA_Synth"/>
</dbReference>
<dbReference type="Gene3D" id="1.10.730.10">
    <property type="entry name" value="Isoleucyl-tRNA Synthetase, Domain 1"/>
    <property type="match status" value="1"/>
</dbReference>
<keyword evidence="12 16" id="KW-0694">RNA-binding</keyword>
<dbReference type="InterPro" id="IPR033911">
    <property type="entry name" value="MetRS_core"/>
</dbReference>
<dbReference type="PROSITE" id="PS50886">
    <property type="entry name" value="TRBD"/>
    <property type="match status" value="1"/>
</dbReference>
<dbReference type="InterPro" id="IPR014758">
    <property type="entry name" value="Met-tRNA_synth"/>
</dbReference>
<evidence type="ECO:0000256" key="8">
    <source>
        <dbReference type="ARBA" id="ARBA00022723"/>
    </source>
</evidence>
<dbReference type="NCBIfam" id="TIGR00399">
    <property type="entry name" value="metG_C_term"/>
    <property type="match status" value="1"/>
</dbReference>
<evidence type="ECO:0000256" key="9">
    <source>
        <dbReference type="ARBA" id="ARBA00022741"/>
    </source>
</evidence>
<comment type="function">
    <text evidence="1 16">Is required not only for elongation of protein synthesis but also for the initiation of all mRNA translation through initiator tRNA(fMet) aminoacylation.</text>
</comment>
<dbReference type="CDD" id="cd07957">
    <property type="entry name" value="Anticodon_Ia_Met"/>
    <property type="match status" value="1"/>
</dbReference>